<reference evidence="5" key="1">
    <citation type="submission" date="2018-05" db="EMBL/GenBank/DDBJ databases">
        <authorList>
            <person name="Lanie J.A."/>
            <person name="Ng W.-L."/>
            <person name="Kazmierczak K.M."/>
            <person name="Andrzejewski T.M."/>
            <person name="Davidsen T.M."/>
            <person name="Wayne K.J."/>
            <person name="Tettelin H."/>
            <person name="Glass J.I."/>
            <person name="Rusch D."/>
            <person name="Podicherti R."/>
            <person name="Tsui H.-C.T."/>
            <person name="Winkler M.E."/>
        </authorList>
    </citation>
    <scope>NUCLEOTIDE SEQUENCE</scope>
</reference>
<keyword evidence="2" id="KW-0560">Oxidoreductase</keyword>
<proteinExistence type="predicted"/>
<organism evidence="5">
    <name type="scientific">marine metagenome</name>
    <dbReference type="NCBI Taxonomy" id="408172"/>
    <lineage>
        <taxon>unclassified sequences</taxon>
        <taxon>metagenomes</taxon>
        <taxon>ecological metagenomes</taxon>
    </lineage>
</organism>
<dbReference type="Gene3D" id="2.170.150.20">
    <property type="entry name" value="Peptide methionine sulfoxide reductase"/>
    <property type="match status" value="1"/>
</dbReference>
<name>A0A381TLB4_9ZZZZ</name>
<dbReference type="InterPro" id="IPR028427">
    <property type="entry name" value="Met_Sox_Rdtase_MsrB"/>
</dbReference>
<sequence length="128" mass="14773">MSKKTTEEWKKILNNEEYKVLIEKGTEHPHTGKYNMHFENGVYNCNGCKTPLFNSNQKFKSDCGWPSFDECIEGAIKYVDDYSLSRYRIEIICANCKGHLGHIFDDGPTETGKRYCVNSVSIDFKKKS</sequence>
<dbReference type="GO" id="GO:0033743">
    <property type="term" value="F:peptide-methionine (R)-S-oxide reductase activity"/>
    <property type="evidence" value="ECO:0007669"/>
    <property type="project" value="UniProtKB-EC"/>
</dbReference>
<dbReference type="NCBIfam" id="TIGR00357">
    <property type="entry name" value="peptide-methionine (R)-S-oxide reductase MsrB"/>
    <property type="match status" value="1"/>
</dbReference>
<dbReference type="SUPFAM" id="SSF51316">
    <property type="entry name" value="Mss4-like"/>
    <property type="match status" value="1"/>
</dbReference>
<feature type="domain" description="MsrB" evidence="4">
    <location>
        <begin position="6"/>
        <end position="127"/>
    </location>
</feature>
<dbReference type="EC" id="1.8.4.12" evidence="1"/>
<dbReference type="PANTHER" id="PTHR10173:SF52">
    <property type="entry name" value="METHIONINE-R-SULFOXIDE REDUCTASE B1"/>
    <property type="match status" value="1"/>
</dbReference>
<dbReference type="GO" id="GO:0030091">
    <property type="term" value="P:protein repair"/>
    <property type="evidence" value="ECO:0007669"/>
    <property type="project" value="InterPro"/>
</dbReference>
<evidence type="ECO:0000256" key="3">
    <source>
        <dbReference type="ARBA" id="ARBA00048488"/>
    </source>
</evidence>
<dbReference type="PANTHER" id="PTHR10173">
    <property type="entry name" value="METHIONINE SULFOXIDE REDUCTASE"/>
    <property type="match status" value="1"/>
</dbReference>
<accession>A0A381TLB4</accession>
<evidence type="ECO:0000313" key="5">
    <source>
        <dbReference type="EMBL" id="SVA16872.1"/>
    </source>
</evidence>
<evidence type="ECO:0000259" key="4">
    <source>
        <dbReference type="PROSITE" id="PS51790"/>
    </source>
</evidence>
<dbReference type="AlphaFoldDB" id="A0A381TLB4"/>
<protein>
    <recommendedName>
        <fullName evidence="1">peptide-methionine (R)-S-oxide reductase</fullName>
        <ecNumber evidence="1">1.8.4.12</ecNumber>
    </recommendedName>
</protein>
<comment type="catalytic activity">
    <reaction evidence="3">
        <text>L-methionyl-[protein] + [thioredoxin]-disulfide + H2O = L-methionyl-(R)-S-oxide-[protein] + [thioredoxin]-dithiol</text>
        <dbReference type="Rhea" id="RHEA:24164"/>
        <dbReference type="Rhea" id="RHEA-COMP:10698"/>
        <dbReference type="Rhea" id="RHEA-COMP:10700"/>
        <dbReference type="Rhea" id="RHEA-COMP:12313"/>
        <dbReference type="Rhea" id="RHEA-COMP:12314"/>
        <dbReference type="ChEBI" id="CHEBI:15377"/>
        <dbReference type="ChEBI" id="CHEBI:16044"/>
        <dbReference type="ChEBI" id="CHEBI:29950"/>
        <dbReference type="ChEBI" id="CHEBI:45764"/>
        <dbReference type="ChEBI" id="CHEBI:50058"/>
        <dbReference type="EC" id="1.8.4.12"/>
    </reaction>
</comment>
<gene>
    <name evidence="5" type="ORF">METZ01_LOCUS69726</name>
</gene>
<dbReference type="EMBL" id="UINC01004790">
    <property type="protein sequence ID" value="SVA16872.1"/>
    <property type="molecule type" value="Genomic_DNA"/>
</dbReference>
<dbReference type="PROSITE" id="PS51790">
    <property type="entry name" value="MSRB"/>
    <property type="match status" value="1"/>
</dbReference>
<dbReference type="InterPro" id="IPR011057">
    <property type="entry name" value="Mss4-like_sf"/>
</dbReference>
<dbReference type="Pfam" id="PF01641">
    <property type="entry name" value="SelR"/>
    <property type="match status" value="1"/>
</dbReference>
<dbReference type="GO" id="GO:0006979">
    <property type="term" value="P:response to oxidative stress"/>
    <property type="evidence" value="ECO:0007669"/>
    <property type="project" value="InterPro"/>
</dbReference>
<evidence type="ECO:0000256" key="2">
    <source>
        <dbReference type="ARBA" id="ARBA00023002"/>
    </source>
</evidence>
<dbReference type="InterPro" id="IPR002579">
    <property type="entry name" value="Met_Sox_Rdtase_MsrB_dom"/>
</dbReference>
<dbReference type="GO" id="GO:0005737">
    <property type="term" value="C:cytoplasm"/>
    <property type="evidence" value="ECO:0007669"/>
    <property type="project" value="TreeGrafter"/>
</dbReference>
<evidence type="ECO:0000256" key="1">
    <source>
        <dbReference type="ARBA" id="ARBA00012499"/>
    </source>
</evidence>